<organism evidence="2 3">
    <name type="scientific">Stylosanthes scabra</name>
    <dbReference type="NCBI Taxonomy" id="79078"/>
    <lineage>
        <taxon>Eukaryota</taxon>
        <taxon>Viridiplantae</taxon>
        <taxon>Streptophyta</taxon>
        <taxon>Embryophyta</taxon>
        <taxon>Tracheophyta</taxon>
        <taxon>Spermatophyta</taxon>
        <taxon>Magnoliopsida</taxon>
        <taxon>eudicotyledons</taxon>
        <taxon>Gunneridae</taxon>
        <taxon>Pentapetalae</taxon>
        <taxon>rosids</taxon>
        <taxon>fabids</taxon>
        <taxon>Fabales</taxon>
        <taxon>Fabaceae</taxon>
        <taxon>Papilionoideae</taxon>
        <taxon>50 kb inversion clade</taxon>
        <taxon>dalbergioids sensu lato</taxon>
        <taxon>Dalbergieae</taxon>
        <taxon>Pterocarpus clade</taxon>
        <taxon>Stylosanthes</taxon>
    </lineage>
</organism>
<name>A0ABU6UR72_9FABA</name>
<feature type="domain" description="Putative plant transposon protein" evidence="1">
    <location>
        <begin position="1"/>
        <end position="84"/>
    </location>
</feature>
<evidence type="ECO:0000259" key="1">
    <source>
        <dbReference type="Pfam" id="PF20167"/>
    </source>
</evidence>
<protein>
    <recommendedName>
        <fullName evidence="1">Putative plant transposon protein domain-containing protein</fullName>
    </recommendedName>
</protein>
<evidence type="ECO:0000313" key="3">
    <source>
        <dbReference type="Proteomes" id="UP001341840"/>
    </source>
</evidence>
<evidence type="ECO:0000313" key="2">
    <source>
        <dbReference type="EMBL" id="MED6162533.1"/>
    </source>
</evidence>
<gene>
    <name evidence="2" type="ORF">PIB30_071373</name>
</gene>
<keyword evidence="3" id="KW-1185">Reference proteome</keyword>
<dbReference type="Pfam" id="PF20167">
    <property type="entry name" value="Transposase_32"/>
    <property type="match status" value="1"/>
</dbReference>
<comment type="caution">
    <text evidence="2">The sequence shown here is derived from an EMBL/GenBank/DDBJ whole genome shotgun (WGS) entry which is preliminary data.</text>
</comment>
<dbReference type="Proteomes" id="UP001341840">
    <property type="component" value="Unassembled WGS sequence"/>
</dbReference>
<dbReference type="InterPro" id="IPR046796">
    <property type="entry name" value="Transposase_32_dom"/>
</dbReference>
<sequence>RHDLLPLARGWHEFIVHSIIQTGNKSEITVARAILINSIIIGDDVRAEDLIADNLAIITESMDGRNNLIFPSLIYCLCKAAGVPRKNFKGEKPIPIDKQMIARMMTRVRGRYNQHNQMLQAEDGQNQHNQMLQAEDTISIIRCCNQHTCEIYP</sequence>
<proteinExistence type="predicted"/>
<reference evidence="2 3" key="1">
    <citation type="journal article" date="2023" name="Plants (Basel)">
        <title>Bridging the Gap: Combining Genomics and Transcriptomics Approaches to Understand Stylosanthes scabra, an Orphan Legume from the Brazilian Caatinga.</title>
        <authorList>
            <person name="Ferreira-Neto J.R.C."/>
            <person name="da Silva M.D."/>
            <person name="Binneck E."/>
            <person name="de Melo N.F."/>
            <person name="da Silva R.H."/>
            <person name="de Melo A.L.T.M."/>
            <person name="Pandolfi V."/>
            <person name="Bustamante F.O."/>
            <person name="Brasileiro-Vidal A.C."/>
            <person name="Benko-Iseppon A.M."/>
        </authorList>
    </citation>
    <scope>NUCLEOTIDE SEQUENCE [LARGE SCALE GENOMIC DNA]</scope>
    <source>
        <tissue evidence="2">Leaves</tissue>
    </source>
</reference>
<accession>A0ABU6UR72</accession>
<dbReference type="EMBL" id="JASCZI010121652">
    <property type="protein sequence ID" value="MED6162533.1"/>
    <property type="molecule type" value="Genomic_DNA"/>
</dbReference>
<feature type="non-terminal residue" evidence="2">
    <location>
        <position position="1"/>
    </location>
</feature>